<evidence type="ECO:0000313" key="2">
    <source>
        <dbReference type="Proteomes" id="UP000195141"/>
    </source>
</evidence>
<protein>
    <submittedName>
        <fullName evidence="1">Uncharacterized protein</fullName>
    </submittedName>
</protein>
<name>A0AAQ3Y0I2_9ENTE</name>
<dbReference type="EMBL" id="CP147247">
    <property type="protein sequence ID" value="WYJ91364.1"/>
    <property type="molecule type" value="Genomic_DNA"/>
</dbReference>
<dbReference type="RefSeq" id="WP_339101686.1">
    <property type="nucleotide sequence ID" value="NZ_CP147247.1"/>
</dbReference>
<proteinExistence type="predicted"/>
<reference evidence="1" key="1">
    <citation type="submission" date="2017-05" db="EMBL/GenBank/DDBJ databases">
        <authorList>
            <consortium name="The Broad Institute Genomics Platform"/>
            <consortium name="The Broad Institute Genomic Center for Infectious Diseases"/>
            <person name="Earl A."/>
            <person name="Manson A."/>
            <person name="Schwartman J."/>
            <person name="Gilmore M."/>
            <person name="Abouelleil A."/>
            <person name="Cao P."/>
            <person name="Chapman S."/>
            <person name="Cusick C."/>
            <person name="Shea T."/>
            <person name="Young S."/>
            <person name="Neafsey D."/>
            <person name="Nusbaum C."/>
            <person name="Birren B."/>
        </authorList>
    </citation>
    <scope>NUCLEOTIDE SEQUENCE</scope>
    <source>
        <strain evidence="1">9E7_DIV0242</strain>
    </source>
</reference>
<organism evidence="1 2">
    <name type="scientific">Candidatus Enterococcus clewellii</name>
    <dbReference type="NCBI Taxonomy" id="1834193"/>
    <lineage>
        <taxon>Bacteria</taxon>
        <taxon>Bacillati</taxon>
        <taxon>Bacillota</taxon>
        <taxon>Bacilli</taxon>
        <taxon>Lactobacillales</taxon>
        <taxon>Enterococcaceae</taxon>
        <taxon>Enterococcus</taxon>
    </lineage>
</organism>
<evidence type="ECO:0000313" key="1">
    <source>
        <dbReference type="EMBL" id="WYJ91364.1"/>
    </source>
</evidence>
<dbReference type="Proteomes" id="UP000195141">
    <property type="component" value="Chromosome"/>
</dbReference>
<dbReference type="AlphaFoldDB" id="A0AAQ3Y0I2"/>
<gene>
    <name evidence="1" type="ORF">A5888_003132</name>
</gene>
<reference evidence="1" key="2">
    <citation type="submission" date="2024-03" db="EMBL/GenBank/DDBJ databases">
        <title>The Genome Sequence of Enterococcus sp. DIV0242b.</title>
        <authorList>
            <consortium name="The Broad Institute Genomics Platform"/>
            <consortium name="The Broad Institute Microbial Omics Core"/>
            <consortium name="The Broad Institute Genomic Center for Infectious Diseases"/>
            <person name="Earl A."/>
            <person name="Manson A."/>
            <person name="Gilmore M."/>
            <person name="Schwartman J."/>
            <person name="Shea T."/>
            <person name="Abouelleil A."/>
            <person name="Cao P."/>
            <person name="Chapman S."/>
            <person name="Cusick C."/>
            <person name="Young S."/>
            <person name="Neafsey D."/>
            <person name="Nusbaum C."/>
            <person name="Birren B."/>
        </authorList>
    </citation>
    <scope>NUCLEOTIDE SEQUENCE</scope>
    <source>
        <strain evidence="1">9E7_DIV0242</strain>
    </source>
</reference>
<dbReference type="SUPFAM" id="SSF56399">
    <property type="entry name" value="ADP-ribosylation"/>
    <property type="match status" value="1"/>
</dbReference>
<sequence length="184" mass="21598">MKEYIGYHGTDYEISKEIFQTGFKMARPTSSLPCDLGEGVYMFIQRENFPNECPRKNAYKYIKSIKPSYQKPTILKVVSKISDDKILNMNIEKNQALFLDFKEKNMDKLMKQFRSRRYNPTKNRGKVDGMIFEVFFKAFDFSPDAIIVDSYTPFDFKGYKQSNIPNGRELCLRNPEKIDLCEIS</sequence>
<accession>A0AAQ3Y0I2</accession>
<keyword evidence="2" id="KW-1185">Reference proteome</keyword>